<feature type="region of interest" description="Disordered" evidence="2">
    <location>
        <begin position="124"/>
        <end position="154"/>
    </location>
</feature>
<dbReference type="Pfam" id="PF11414">
    <property type="entry name" value="Suppressor_APC"/>
    <property type="match status" value="1"/>
</dbReference>
<feature type="compositionally biased region" description="Polar residues" evidence="2">
    <location>
        <begin position="296"/>
        <end position="309"/>
    </location>
</feature>
<feature type="domain" description="Suppressor APC" evidence="3">
    <location>
        <begin position="1"/>
        <end position="68"/>
    </location>
</feature>
<evidence type="ECO:0000313" key="4">
    <source>
        <dbReference type="EMBL" id="CAB3262571.1"/>
    </source>
</evidence>
<reference evidence="4" key="1">
    <citation type="submission" date="2020-04" db="EMBL/GenBank/DDBJ databases">
        <authorList>
            <person name="Neveu A P."/>
        </authorList>
    </citation>
    <scope>NUCLEOTIDE SEQUENCE</scope>
    <source>
        <tissue evidence="4">Whole embryo</tissue>
    </source>
</reference>
<dbReference type="PANTHER" id="PTHR14907">
    <property type="entry name" value="FI14130P"/>
    <property type="match status" value="1"/>
</dbReference>
<dbReference type="AlphaFoldDB" id="A0A6F9DHZ9"/>
<feature type="region of interest" description="Disordered" evidence="2">
    <location>
        <begin position="168"/>
        <end position="310"/>
    </location>
</feature>
<sequence length="729" mass="80683">MKTLFNILDDAGVGLVPLTEIERRWRDDAVPNLPGVLDCLRSVAPSDGLLSFETFVWGLRTALARARQCRERNSVDAQNLKNTFKTSAIENNADVLPPYYYQRKPTAKGKPLLTSKVGNIFRQNNGRNIAGSDSEGLRSESYAPYSTPPAWSDEMNQGRYAIGSYQEQAQKSGGFPSNDLYHQNRSSGRAFKGHRRSNSGPISTAKVLPSPKRTVWPGDMGSREEGKITKMGYATKFSAQPVKSESSDKENDDYTKPDLSKEFDEIKYDSSGDKSSLSLKSEPTSDKSSFEKEKSLSNSPNTDQSSQLSEKSDLDLVTANTLFISTDNQTSLNKPIGLSGKYIGITGTLQRAKSAAAIPNHYGSLRRPAMSTKSTVSSASESCFSPTDFDAYRQKNSLRFHKKKSPSPTLLQQYASAGESGDDSHKRVLRHQPKSPDNTNEHAGSDGAGRRCNSASPPDRSSHKGIRRPLSPEARDCHVTPVVRKQVELTNRPKSTSPEGQGTQNAFNQTSSGKSTAHVTVFMTSQENKPTNTSGEGNYATVGRRRTSASKRRDPRRHTVTNGIDYSVLKCMKLLEQEKDLVLQGMDTLDRGREWFQVRLCGVQERQRQMSTANAKPRQAQGVDNDMEVTQGRLDEMLTKISQLTKLVNEIAESRNKNKDSNSTEVSSENPLVVSALREQNHVLTREVARQSEKISQLEHEKSVLVQQLFQAKAEAQRVDGQANTSIFI</sequence>
<evidence type="ECO:0000256" key="1">
    <source>
        <dbReference type="SAM" id="Coils"/>
    </source>
</evidence>
<accession>A0A6F9DHZ9</accession>
<feature type="compositionally biased region" description="Basic residues" evidence="2">
    <location>
        <begin position="543"/>
        <end position="557"/>
    </location>
</feature>
<feature type="compositionally biased region" description="Polar residues" evidence="2">
    <location>
        <begin position="488"/>
        <end position="536"/>
    </location>
</feature>
<protein>
    <submittedName>
        <fullName evidence="4">Uncharacterized protein LOC100180449</fullName>
    </submittedName>
</protein>
<proteinExistence type="evidence at transcript level"/>
<feature type="region of interest" description="Disordered" evidence="2">
    <location>
        <begin position="415"/>
        <end position="557"/>
    </location>
</feature>
<dbReference type="InterPro" id="IPR057953">
    <property type="entry name" value="SAPC2_N"/>
</dbReference>
<name>A0A6F9DHZ9_9ASCI</name>
<evidence type="ECO:0000259" key="3">
    <source>
        <dbReference type="Pfam" id="PF25825"/>
    </source>
</evidence>
<evidence type="ECO:0000256" key="2">
    <source>
        <dbReference type="SAM" id="MobiDB-lite"/>
    </source>
</evidence>
<dbReference type="Pfam" id="PF25825">
    <property type="entry name" value="SAPC2_N"/>
    <property type="match status" value="1"/>
</dbReference>
<feature type="compositionally biased region" description="Basic and acidic residues" evidence="2">
    <location>
        <begin position="283"/>
        <end position="295"/>
    </location>
</feature>
<dbReference type="EMBL" id="LR786721">
    <property type="protein sequence ID" value="CAB3262571.1"/>
    <property type="molecule type" value="mRNA"/>
</dbReference>
<gene>
    <name evidence="4" type="primary">LOC100180449</name>
</gene>
<feature type="coiled-coil region" evidence="1">
    <location>
        <begin position="674"/>
        <end position="715"/>
    </location>
</feature>
<keyword evidence="1" id="KW-0175">Coiled coil</keyword>
<organism evidence="4">
    <name type="scientific">Phallusia mammillata</name>
    <dbReference type="NCBI Taxonomy" id="59560"/>
    <lineage>
        <taxon>Eukaryota</taxon>
        <taxon>Metazoa</taxon>
        <taxon>Chordata</taxon>
        <taxon>Tunicata</taxon>
        <taxon>Ascidiacea</taxon>
        <taxon>Phlebobranchia</taxon>
        <taxon>Ascidiidae</taxon>
        <taxon>Phallusia</taxon>
    </lineage>
</organism>
<dbReference type="InterPro" id="IPR026828">
    <property type="entry name" value="SAPC2_1/2"/>
</dbReference>
<dbReference type="PANTHER" id="PTHR14907:SF2">
    <property type="entry name" value="SUPPRESSOR APC DOMAIN-CONTAINING PROTEIN 2"/>
    <property type="match status" value="1"/>
</dbReference>
<feature type="compositionally biased region" description="Basic and acidic residues" evidence="2">
    <location>
        <begin position="245"/>
        <end position="272"/>
    </location>
</feature>